<dbReference type="HAMAP" id="MF_00171">
    <property type="entry name" value="TruA"/>
    <property type="match status" value="1"/>
</dbReference>
<proteinExistence type="inferred from homology"/>
<comment type="caution">
    <text evidence="4">Lacks conserved residue(s) required for the propagation of feature annotation.</text>
</comment>
<protein>
    <recommendedName>
        <fullName evidence="4">tRNA pseudouridine synthase A</fullName>
        <ecNumber evidence="4">5.4.99.12</ecNumber>
    </recommendedName>
    <alternativeName>
        <fullName evidence="4">tRNA pseudouridine(38-40) synthase</fullName>
    </alternativeName>
    <alternativeName>
        <fullName evidence="4">tRNA pseudouridylate synthase I</fullName>
    </alternativeName>
    <alternativeName>
        <fullName evidence="4">tRNA-uridine isomerase I</fullName>
    </alternativeName>
</protein>
<sequence>MNIKLLIEYDGTAFSGWQRQPNARTVQGDLEKALSDLLMEEIKVNGSSRTDSGVHAREYPVSFTTVGRIPPERIALAVNAKLPDDIRALSSMEMPEGFHARYSSDGKTYSYRMLRRSHPSAIYRNYACLVEESIDLEKMMTAAELFRGSHDFRGFMSTGSSDMNTVKEMRDITLCEEGDFIILSLTASGFLYNMARIIAGTLIDAGMGKIGDSEILSILESGIRGRSKPAPSCGLYLEKVYY</sequence>
<dbReference type="EMBL" id="JAGGKC010000011">
    <property type="protein sequence ID" value="MBP1919096.1"/>
    <property type="molecule type" value="Genomic_DNA"/>
</dbReference>
<evidence type="ECO:0000259" key="6">
    <source>
        <dbReference type="Pfam" id="PF01416"/>
    </source>
</evidence>
<dbReference type="InterPro" id="IPR020094">
    <property type="entry name" value="TruA/RsuA/RluB/E/F_N"/>
</dbReference>
<evidence type="ECO:0000256" key="5">
    <source>
        <dbReference type="RuleBase" id="RU003792"/>
    </source>
</evidence>
<dbReference type="EC" id="5.4.99.12" evidence="4"/>
<dbReference type="Proteomes" id="UP001519271">
    <property type="component" value="Unassembled WGS sequence"/>
</dbReference>
<keyword evidence="2 4" id="KW-0819">tRNA processing</keyword>
<dbReference type="Gene3D" id="3.30.70.580">
    <property type="entry name" value="Pseudouridine synthase I, catalytic domain, N-terminal subdomain"/>
    <property type="match status" value="1"/>
</dbReference>
<dbReference type="InterPro" id="IPR001406">
    <property type="entry name" value="PsdUridine_synth_TruA"/>
</dbReference>
<dbReference type="PANTHER" id="PTHR11142:SF0">
    <property type="entry name" value="TRNA PSEUDOURIDINE SYNTHASE-LIKE 1"/>
    <property type="match status" value="1"/>
</dbReference>
<comment type="caution">
    <text evidence="7">The sequence shown here is derived from an EMBL/GenBank/DDBJ whole genome shotgun (WGS) entry which is preliminary data.</text>
</comment>
<gene>
    <name evidence="4" type="primary">truA</name>
    <name evidence="7" type="ORF">J2Z34_001583</name>
</gene>
<feature type="domain" description="Pseudouridine synthase I TruA alpha/beta" evidence="6">
    <location>
        <begin position="142"/>
        <end position="242"/>
    </location>
</feature>
<feature type="binding site" evidence="4">
    <location>
        <position position="109"/>
    </location>
    <ligand>
        <name>substrate</name>
    </ligand>
</feature>
<evidence type="ECO:0000256" key="1">
    <source>
        <dbReference type="ARBA" id="ARBA00009375"/>
    </source>
</evidence>
<evidence type="ECO:0000256" key="4">
    <source>
        <dbReference type="HAMAP-Rule" id="MF_00171"/>
    </source>
</evidence>
<dbReference type="InterPro" id="IPR020103">
    <property type="entry name" value="PsdUridine_synth_cat_dom_sf"/>
</dbReference>
<evidence type="ECO:0000256" key="3">
    <source>
        <dbReference type="ARBA" id="ARBA00023235"/>
    </source>
</evidence>
<keyword evidence="3 4" id="KW-0413">Isomerase</keyword>
<comment type="catalytic activity">
    <reaction evidence="4 5">
        <text>uridine(38/39/40) in tRNA = pseudouridine(38/39/40) in tRNA</text>
        <dbReference type="Rhea" id="RHEA:22376"/>
        <dbReference type="Rhea" id="RHEA-COMP:10085"/>
        <dbReference type="Rhea" id="RHEA-COMP:10087"/>
        <dbReference type="ChEBI" id="CHEBI:65314"/>
        <dbReference type="ChEBI" id="CHEBI:65315"/>
        <dbReference type="EC" id="5.4.99.12"/>
    </reaction>
</comment>
<feature type="active site" description="Nucleophile" evidence="4">
    <location>
        <position position="51"/>
    </location>
</feature>
<evidence type="ECO:0000313" key="8">
    <source>
        <dbReference type="Proteomes" id="UP001519271"/>
    </source>
</evidence>
<dbReference type="Gene3D" id="3.30.70.660">
    <property type="entry name" value="Pseudouridine synthase I, catalytic domain, C-terminal subdomain"/>
    <property type="match status" value="1"/>
</dbReference>
<comment type="similarity">
    <text evidence="1 4 5">Belongs to the tRNA pseudouridine synthase TruA family.</text>
</comment>
<dbReference type="GO" id="GO:0160147">
    <property type="term" value="F:tRNA pseudouridine(38-40) synthase activity"/>
    <property type="evidence" value="ECO:0007669"/>
    <property type="project" value="UniProtKB-EC"/>
</dbReference>
<dbReference type="CDD" id="cd02570">
    <property type="entry name" value="PseudoU_synth_EcTruA"/>
    <property type="match status" value="1"/>
</dbReference>
<comment type="function">
    <text evidence="4">Formation of pseudouridine at positions 38, 39 and 40 in the anticodon stem and loop of transfer RNAs.</text>
</comment>
<dbReference type="NCBIfam" id="TIGR00071">
    <property type="entry name" value="hisT_truA"/>
    <property type="match status" value="1"/>
</dbReference>
<name>A0ABS4G3H9_9CLOT</name>
<organism evidence="7 8">
    <name type="scientific">Youngiibacter multivorans</name>
    <dbReference type="NCBI Taxonomy" id="937251"/>
    <lineage>
        <taxon>Bacteria</taxon>
        <taxon>Bacillati</taxon>
        <taxon>Bacillota</taxon>
        <taxon>Clostridia</taxon>
        <taxon>Eubacteriales</taxon>
        <taxon>Clostridiaceae</taxon>
        <taxon>Youngiibacter</taxon>
    </lineage>
</organism>
<accession>A0ABS4G3H9</accession>
<dbReference type="Pfam" id="PF01416">
    <property type="entry name" value="PseudoU_synth_1"/>
    <property type="match status" value="2"/>
</dbReference>
<comment type="subunit">
    <text evidence="4">Homodimer.</text>
</comment>
<feature type="domain" description="Pseudouridine synthase I TruA alpha/beta" evidence="6">
    <location>
        <begin position="7"/>
        <end position="103"/>
    </location>
</feature>
<reference evidence="7 8" key="1">
    <citation type="submission" date="2021-03" db="EMBL/GenBank/DDBJ databases">
        <title>Genomic Encyclopedia of Type Strains, Phase IV (KMG-IV): sequencing the most valuable type-strain genomes for metagenomic binning, comparative biology and taxonomic classification.</title>
        <authorList>
            <person name="Goeker M."/>
        </authorList>
    </citation>
    <scope>NUCLEOTIDE SEQUENCE [LARGE SCALE GENOMIC DNA]</scope>
    <source>
        <strain evidence="7 8">DSM 6139</strain>
    </source>
</reference>
<evidence type="ECO:0000313" key="7">
    <source>
        <dbReference type="EMBL" id="MBP1919096.1"/>
    </source>
</evidence>
<dbReference type="InterPro" id="IPR020097">
    <property type="entry name" value="PsdUridine_synth_TruA_a/b_dom"/>
</dbReference>
<dbReference type="SUPFAM" id="SSF55120">
    <property type="entry name" value="Pseudouridine synthase"/>
    <property type="match status" value="1"/>
</dbReference>
<dbReference type="PIRSF" id="PIRSF001430">
    <property type="entry name" value="tRNA_psdUrid_synth"/>
    <property type="match status" value="1"/>
</dbReference>
<dbReference type="RefSeq" id="WP_209459313.1">
    <property type="nucleotide sequence ID" value="NZ_JAGGKC010000011.1"/>
</dbReference>
<dbReference type="PANTHER" id="PTHR11142">
    <property type="entry name" value="PSEUDOURIDYLATE SYNTHASE"/>
    <property type="match status" value="1"/>
</dbReference>
<keyword evidence="8" id="KW-1185">Reference proteome</keyword>
<dbReference type="InterPro" id="IPR020095">
    <property type="entry name" value="PsdUridine_synth_TruA_C"/>
</dbReference>
<evidence type="ECO:0000256" key="2">
    <source>
        <dbReference type="ARBA" id="ARBA00022694"/>
    </source>
</evidence>